<dbReference type="GO" id="GO:0045027">
    <property type="term" value="F:DNA end binding"/>
    <property type="evidence" value="ECO:0007669"/>
    <property type="project" value="TreeGrafter"/>
</dbReference>
<protein>
    <recommendedName>
        <fullName evidence="7">Non-homologous end-joining factor 1</fullName>
    </recommendedName>
</protein>
<dbReference type="GO" id="GO:0032807">
    <property type="term" value="C:DNA ligase IV complex"/>
    <property type="evidence" value="ECO:0007669"/>
    <property type="project" value="TreeGrafter"/>
</dbReference>
<accession>A0A6A4JG34</accession>
<dbReference type="InterPro" id="IPR038051">
    <property type="entry name" value="XRCC4-like_N_sf"/>
</dbReference>
<keyword evidence="5" id="KW-0539">Nucleus</keyword>
<gene>
    <name evidence="9" type="ORF">GE061_018233</name>
</gene>
<comment type="similarity">
    <text evidence="6">Belongs to the XRCC4-XLF family. XLF subfamily.</text>
</comment>
<dbReference type="PANTHER" id="PTHR32235">
    <property type="entry name" value="NON-HOMOLOGOUS END-JOINING FACTOR 1"/>
    <property type="match status" value="1"/>
</dbReference>
<keyword evidence="10" id="KW-1185">Reference proteome</keyword>
<dbReference type="PANTHER" id="PTHR32235:SF1">
    <property type="entry name" value="NON-HOMOLOGOUS END-JOINING FACTOR 1"/>
    <property type="match status" value="1"/>
</dbReference>
<dbReference type="CDD" id="cd22285">
    <property type="entry name" value="HD_XLF_N"/>
    <property type="match status" value="1"/>
</dbReference>
<name>A0A6A4JG34_APOLU</name>
<keyword evidence="4" id="KW-0234">DNA repair</keyword>
<proteinExistence type="inferred from homology"/>
<evidence type="ECO:0000256" key="2">
    <source>
        <dbReference type="ARBA" id="ARBA00022763"/>
    </source>
</evidence>
<evidence type="ECO:0000256" key="4">
    <source>
        <dbReference type="ARBA" id="ARBA00023204"/>
    </source>
</evidence>
<sequence length="267" mass="30839">MKLICREGSEHFYLRKDVEGNRITICVSNLRSLWRSQLTEDDVLGLFRRQNPLLQAKSECIMTYIHSCLDSKESSTTVKIDDRNKSLALRLVSQASEIKVKLHLILEIQDDQEFFREVTNPMVAVVMQLMEQRSKLLSLVRSKDLELREYKLEGAEITRKNVETNEVLEKEFIEESLSEFLDKTRANQFCTELNLSPDLSQIFTEVTRLKPDDSSSSNVPNPPSPVVPDRLNGTKFLPVKMENKRPIGNETIVQVPRSKLRKKNFNL</sequence>
<dbReference type="InterPro" id="IPR015381">
    <property type="entry name" value="XLF-like_N"/>
</dbReference>
<dbReference type="Proteomes" id="UP000466442">
    <property type="component" value="Unassembled WGS sequence"/>
</dbReference>
<evidence type="ECO:0000256" key="6">
    <source>
        <dbReference type="ARBA" id="ARBA00025747"/>
    </source>
</evidence>
<dbReference type="EMBL" id="WIXP02000008">
    <property type="protein sequence ID" value="KAF6206996.1"/>
    <property type="molecule type" value="Genomic_DNA"/>
</dbReference>
<dbReference type="InterPro" id="IPR052287">
    <property type="entry name" value="NHEJ_factor"/>
</dbReference>
<evidence type="ECO:0000256" key="5">
    <source>
        <dbReference type="ARBA" id="ARBA00023242"/>
    </source>
</evidence>
<comment type="caution">
    <text evidence="9">The sequence shown here is derived from an EMBL/GenBank/DDBJ whole genome shotgun (WGS) entry which is preliminary data.</text>
</comment>
<evidence type="ECO:0000259" key="8">
    <source>
        <dbReference type="Pfam" id="PF09302"/>
    </source>
</evidence>
<comment type="subcellular location">
    <subcellularLocation>
        <location evidence="1">Nucleus</location>
    </subcellularLocation>
</comment>
<evidence type="ECO:0000313" key="9">
    <source>
        <dbReference type="EMBL" id="KAF6206996.1"/>
    </source>
</evidence>
<reference evidence="9" key="1">
    <citation type="journal article" date="2021" name="Mol. Ecol. Resour.">
        <title>Apolygus lucorum genome provides insights into omnivorousness and mesophyll feeding.</title>
        <authorList>
            <person name="Liu Y."/>
            <person name="Liu H."/>
            <person name="Wang H."/>
            <person name="Huang T."/>
            <person name="Liu B."/>
            <person name="Yang B."/>
            <person name="Yin L."/>
            <person name="Li B."/>
            <person name="Zhang Y."/>
            <person name="Zhang S."/>
            <person name="Jiang F."/>
            <person name="Zhang X."/>
            <person name="Ren Y."/>
            <person name="Wang B."/>
            <person name="Wang S."/>
            <person name="Lu Y."/>
            <person name="Wu K."/>
            <person name="Fan W."/>
            <person name="Wang G."/>
        </authorList>
    </citation>
    <scope>NUCLEOTIDE SEQUENCE</scope>
    <source>
        <strain evidence="9">12Hb</strain>
    </source>
</reference>
<evidence type="ECO:0000256" key="1">
    <source>
        <dbReference type="ARBA" id="ARBA00004123"/>
    </source>
</evidence>
<dbReference type="Gene3D" id="1.10.287.450">
    <property type="entry name" value="Helix hairpin bin"/>
    <property type="match status" value="1"/>
</dbReference>
<dbReference type="OrthoDB" id="2155935at2759"/>
<dbReference type="Gene3D" id="2.170.210.10">
    <property type="entry name" value="DNA double-strand break repair and VJ recombination XRCC4, N-terminal"/>
    <property type="match status" value="1"/>
</dbReference>
<dbReference type="GO" id="GO:0006303">
    <property type="term" value="P:double-strand break repair via nonhomologous end joining"/>
    <property type="evidence" value="ECO:0007669"/>
    <property type="project" value="UniProtKB-ARBA"/>
</dbReference>
<evidence type="ECO:0000256" key="7">
    <source>
        <dbReference type="ARBA" id="ARBA00044529"/>
    </source>
</evidence>
<evidence type="ECO:0000313" key="10">
    <source>
        <dbReference type="Proteomes" id="UP000466442"/>
    </source>
</evidence>
<feature type="domain" description="XLF-like N-terminal" evidence="8">
    <location>
        <begin position="7"/>
        <end position="102"/>
    </location>
</feature>
<dbReference type="Pfam" id="PF09302">
    <property type="entry name" value="XLF"/>
    <property type="match status" value="1"/>
</dbReference>
<organism evidence="9 10">
    <name type="scientific">Apolygus lucorum</name>
    <name type="common">Small green plant bug</name>
    <name type="synonym">Lygocoris lucorum</name>
    <dbReference type="NCBI Taxonomy" id="248454"/>
    <lineage>
        <taxon>Eukaryota</taxon>
        <taxon>Metazoa</taxon>
        <taxon>Ecdysozoa</taxon>
        <taxon>Arthropoda</taxon>
        <taxon>Hexapoda</taxon>
        <taxon>Insecta</taxon>
        <taxon>Pterygota</taxon>
        <taxon>Neoptera</taxon>
        <taxon>Paraneoptera</taxon>
        <taxon>Hemiptera</taxon>
        <taxon>Heteroptera</taxon>
        <taxon>Panheteroptera</taxon>
        <taxon>Cimicomorpha</taxon>
        <taxon>Miridae</taxon>
        <taxon>Mirini</taxon>
        <taxon>Apolygus</taxon>
    </lineage>
</organism>
<evidence type="ECO:0000256" key="3">
    <source>
        <dbReference type="ARBA" id="ARBA00023125"/>
    </source>
</evidence>
<keyword evidence="2" id="KW-0227">DNA damage</keyword>
<dbReference type="AlphaFoldDB" id="A0A6A4JG34"/>
<keyword evidence="3" id="KW-0238">DNA-binding</keyword>